<keyword evidence="2" id="KW-1185">Reference proteome</keyword>
<dbReference type="EMBL" id="JAGGLB010000004">
    <property type="protein sequence ID" value="MBP1990113.1"/>
    <property type="molecule type" value="Genomic_DNA"/>
</dbReference>
<dbReference type="SUPFAM" id="SSF75005">
    <property type="entry name" value="Arabinanase/levansucrase/invertase"/>
    <property type="match status" value="1"/>
</dbReference>
<name>A0ABS4IRC6_9BACL</name>
<evidence type="ECO:0000313" key="2">
    <source>
        <dbReference type="Proteomes" id="UP001519287"/>
    </source>
</evidence>
<organism evidence="1 2">
    <name type="scientific">Paenibacillus eucommiae</name>
    <dbReference type="NCBI Taxonomy" id="1355755"/>
    <lineage>
        <taxon>Bacteria</taxon>
        <taxon>Bacillati</taxon>
        <taxon>Bacillota</taxon>
        <taxon>Bacilli</taxon>
        <taxon>Bacillales</taxon>
        <taxon>Paenibacillaceae</taxon>
        <taxon>Paenibacillus</taxon>
    </lineage>
</organism>
<gene>
    <name evidence="1" type="ORF">J2Z66_001711</name>
</gene>
<protein>
    <recommendedName>
        <fullName evidence="3">Glycosyl hydrolase family 32 N-terminal domain-containing protein</fullName>
    </recommendedName>
</protein>
<evidence type="ECO:0000313" key="1">
    <source>
        <dbReference type="EMBL" id="MBP1990113.1"/>
    </source>
</evidence>
<dbReference type="Gene3D" id="2.115.10.20">
    <property type="entry name" value="Glycosyl hydrolase domain, family 43"/>
    <property type="match status" value="1"/>
</dbReference>
<dbReference type="Proteomes" id="UP001519287">
    <property type="component" value="Unassembled WGS sequence"/>
</dbReference>
<dbReference type="RefSeq" id="WP_209970913.1">
    <property type="nucleotide sequence ID" value="NZ_JAGGLB010000004.1"/>
</dbReference>
<proteinExistence type="predicted"/>
<reference evidence="1 2" key="1">
    <citation type="submission" date="2021-03" db="EMBL/GenBank/DDBJ databases">
        <title>Genomic Encyclopedia of Type Strains, Phase IV (KMG-IV): sequencing the most valuable type-strain genomes for metagenomic binning, comparative biology and taxonomic classification.</title>
        <authorList>
            <person name="Goeker M."/>
        </authorList>
    </citation>
    <scope>NUCLEOTIDE SEQUENCE [LARGE SCALE GENOMIC DNA]</scope>
    <source>
        <strain evidence="1 2">DSM 26048</strain>
    </source>
</reference>
<dbReference type="InterPro" id="IPR023296">
    <property type="entry name" value="Glyco_hydro_beta-prop_sf"/>
</dbReference>
<evidence type="ECO:0008006" key="3">
    <source>
        <dbReference type="Google" id="ProtNLM"/>
    </source>
</evidence>
<accession>A0ABS4IRC6</accession>
<sequence>MKDEKRIHMPKTEQSAFYFPGIGKHVNDNAVLFAIDNGLLPFRKNLCLYYTKPKVHHEPVIRPSEQVNAPDASAAMFYGTVLFDEGKYRIWYCGLSLGLNPDMPIEDLNAAKASNLDVVVMGPICYAESEDGIHWVKPNLRQLQFKGSMDNNALNLPDAIVHCPTIIKDEDDPDPNRRYKMVYQYFLHTDHAQGWGTMRTATSPNGIDWVAGPREKVFEFVEHAAFYKFNDLYIVNTHKNSHWNRGEGGSHSGRQGYVFISSDFENWLEESAESFALPEPHDPKQRGVYKSYDQMHLGTAAAVYNTTAIGLYCMWHNNEDFSKISGDLGIVVSNDGIRFHEPYKGHIYLGKEDSPVTPIANKHFPTVLLQSNGFLNVGDETRIYHGRWRNVGTFPYEEKTGYYGEIAFASIPRDRWGALGLYPEEAKGSLWSVTMIVPDEDWELLLNAEGAQGMRVEISDEKFHLIPQFSGANSGFLELDNGFECPVTWPQGSLRKLAGQSIRLRLHLERTNNSEPRIYALYLKKTKKS</sequence>
<comment type="caution">
    <text evidence="1">The sequence shown here is derived from an EMBL/GenBank/DDBJ whole genome shotgun (WGS) entry which is preliminary data.</text>
</comment>